<dbReference type="InterPro" id="IPR036388">
    <property type="entry name" value="WH-like_DNA-bd_sf"/>
</dbReference>
<dbReference type="PRINTS" id="PR00039">
    <property type="entry name" value="HTHLYSR"/>
</dbReference>
<evidence type="ECO:0000256" key="4">
    <source>
        <dbReference type="ARBA" id="ARBA00023163"/>
    </source>
</evidence>
<organism evidence="6 7">
    <name type="scientific">Aquipseudomonas alcaligenes</name>
    <name type="common">Pseudomonas alcaligenes</name>
    <dbReference type="NCBI Taxonomy" id="43263"/>
    <lineage>
        <taxon>Bacteria</taxon>
        <taxon>Pseudomonadati</taxon>
        <taxon>Pseudomonadota</taxon>
        <taxon>Gammaproteobacteria</taxon>
        <taxon>Pseudomonadales</taxon>
        <taxon>Pseudomonadaceae</taxon>
        <taxon>Aquipseudomonas</taxon>
    </lineage>
</organism>
<dbReference type="InterPro" id="IPR000847">
    <property type="entry name" value="LysR_HTH_N"/>
</dbReference>
<evidence type="ECO:0000256" key="3">
    <source>
        <dbReference type="ARBA" id="ARBA00023125"/>
    </source>
</evidence>
<name>A0A2V4KT03_AQUAC</name>
<dbReference type="Proteomes" id="UP000248146">
    <property type="component" value="Unassembled WGS sequence"/>
</dbReference>
<proteinExistence type="inferred from homology"/>
<evidence type="ECO:0000256" key="1">
    <source>
        <dbReference type="ARBA" id="ARBA00009437"/>
    </source>
</evidence>
<dbReference type="InterPro" id="IPR036390">
    <property type="entry name" value="WH_DNA-bd_sf"/>
</dbReference>
<evidence type="ECO:0000313" key="7">
    <source>
        <dbReference type="Proteomes" id="UP000248146"/>
    </source>
</evidence>
<dbReference type="SUPFAM" id="SSF53850">
    <property type="entry name" value="Periplasmic binding protein-like II"/>
    <property type="match status" value="1"/>
</dbReference>
<dbReference type="InterPro" id="IPR005119">
    <property type="entry name" value="LysR_subst-bd"/>
</dbReference>
<dbReference type="OrthoDB" id="5289754at2"/>
<dbReference type="Pfam" id="PF03466">
    <property type="entry name" value="LysR_substrate"/>
    <property type="match status" value="1"/>
</dbReference>
<keyword evidence="4" id="KW-0804">Transcription</keyword>
<feature type="domain" description="HTH lysR-type" evidence="5">
    <location>
        <begin position="2"/>
        <end position="58"/>
    </location>
</feature>
<dbReference type="PANTHER" id="PTHR30126:SF99">
    <property type="entry name" value="TRANSCRIPTIONAL REGULATOR LYSR FAMILY"/>
    <property type="match status" value="1"/>
</dbReference>
<keyword evidence="3" id="KW-0238">DNA-binding</keyword>
<dbReference type="EMBL" id="QJRX01000011">
    <property type="protein sequence ID" value="PYC20252.1"/>
    <property type="molecule type" value="Genomic_DNA"/>
</dbReference>
<sequence>MLNPQWLRTFSALIEQGNFTRCAEYLDLTQAAVSQHIQKLEERLGPLLIRRPRQIELTPAGRALLEYCEEVSAADQRLHNRLSAHEDTRGEIGLICPGSIGLALYPMLLNLQQANPGLIIRQRFAPDREVLEAVLDNRFELGLVTLKPDDPRLCVSRFTEEPLELIAPASERVEGWDDLRRIGFIDHPDGRAMGSRLLSRYYPEESGIGSLPCRGFTNQIGLILEPVARGLGFTVLPRYARLAFQRPESIQVIDGPRLVEDTLWLIHRAEWPLSTRAELVVQKLRSQIKSL</sequence>
<evidence type="ECO:0000259" key="5">
    <source>
        <dbReference type="PROSITE" id="PS50931"/>
    </source>
</evidence>
<comment type="similarity">
    <text evidence="1">Belongs to the LysR transcriptional regulatory family.</text>
</comment>
<dbReference type="PROSITE" id="PS50931">
    <property type="entry name" value="HTH_LYSR"/>
    <property type="match status" value="1"/>
</dbReference>
<dbReference type="SUPFAM" id="SSF46785">
    <property type="entry name" value="Winged helix' DNA-binding domain"/>
    <property type="match status" value="1"/>
</dbReference>
<dbReference type="CDD" id="cd05466">
    <property type="entry name" value="PBP2_LTTR_substrate"/>
    <property type="match status" value="1"/>
</dbReference>
<dbReference type="Pfam" id="PF00126">
    <property type="entry name" value="HTH_1"/>
    <property type="match status" value="1"/>
</dbReference>
<comment type="caution">
    <text evidence="6">The sequence shown here is derived from an EMBL/GenBank/DDBJ whole genome shotgun (WGS) entry which is preliminary data.</text>
</comment>
<gene>
    <name evidence="6" type="ORF">DMO17_18830</name>
</gene>
<dbReference type="RefSeq" id="WP_110684015.1">
    <property type="nucleotide sequence ID" value="NZ_QJRX01000011.1"/>
</dbReference>
<dbReference type="Gene3D" id="1.10.10.10">
    <property type="entry name" value="Winged helix-like DNA-binding domain superfamily/Winged helix DNA-binding domain"/>
    <property type="match status" value="1"/>
</dbReference>
<keyword evidence="2" id="KW-0805">Transcription regulation</keyword>
<evidence type="ECO:0000256" key="2">
    <source>
        <dbReference type="ARBA" id="ARBA00023015"/>
    </source>
</evidence>
<dbReference type="PANTHER" id="PTHR30126">
    <property type="entry name" value="HTH-TYPE TRANSCRIPTIONAL REGULATOR"/>
    <property type="match status" value="1"/>
</dbReference>
<dbReference type="GO" id="GO:0003700">
    <property type="term" value="F:DNA-binding transcription factor activity"/>
    <property type="evidence" value="ECO:0007669"/>
    <property type="project" value="InterPro"/>
</dbReference>
<dbReference type="Gene3D" id="3.40.190.290">
    <property type="match status" value="1"/>
</dbReference>
<dbReference type="AlphaFoldDB" id="A0A2V4KT03"/>
<reference evidence="6 7" key="1">
    <citation type="submission" date="2018-06" db="EMBL/GenBank/DDBJ databases">
        <title>Pseudomonas diversity within urban Lake Michigan freshwaters.</title>
        <authorList>
            <person name="Batrich M."/>
            <person name="Hatzopoulos T."/>
            <person name="Putonti C."/>
        </authorList>
    </citation>
    <scope>NUCLEOTIDE SEQUENCE [LARGE SCALE GENOMIC DNA]</scope>
    <source>
        <strain evidence="6 7">MB-090714</strain>
    </source>
</reference>
<evidence type="ECO:0000313" key="6">
    <source>
        <dbReference type="EMBL" id="PYC20252.1"/>
    </source>
</evidence>
<accession>A0A2V4KT03</accession>
<dbReference type="GO" id="GO:0000976">
    <property type="term" value="F:transcription cis-regulatory region binding"/>
    <property type="evidence" value="ECO:0007669"/>
    <property type="project" value="TreeGrafter"/>
</dbReference>
<protein>
    <submittedName>
        <fullName evidence="6">LysR family transcriptional regulator</fullName>
    </submittedName>
</protein>